<dbReference type="InterPro" id="IPR007301">
    <property type="entry name" value="DoxD"/>
</dbReference>
<evidence type="ECO:0000313" key="3">
    <source>
        <dbReference type="EMBL" id="PIR45165.1"/>
    </source>
</evidence>
<dbReference type="PANTHER" id="PTHR39157:SF1">
    <property type="entry name" value="DOXX FAMILY PROTEIN"/>
    <property type="match status" value="1"/>
</dbReference>
<keyword evidence="1" id="KW-1133">Transmembrane helix</keyword>
<sequence>MANISYHVPVAEWLFRNTQSSWLWLIVRLYVGWVWLSAGWGKFNNPAWVGSEAGNAMSGFVEGALAKAGGAHPAVQGWYAAFLEVCVQPYPELWAHLITYGEMLVGAALILGVLAGAAAFFGIFMNLNFLSAGTTSTNPQLLVLGLFLLLAWRVAGWWGIDRYLLPKLGWLKRPQST</sequence>
<keyword evidence="1" id="KW-0472">Membrane</keyword>
<proteinExistence type="predicted"/>
<organism evidence="3 4">
    <name type="scientific">Candidatus Vogelbacteria bacterium CG10_big_fil_rev_8_21_14_0_10_51_16</name>
    <dbReference type="NCBI Taxonomy" id="1975045"/>
    <lineage>
        <taxon>Bacteria</taxon>
        <taxon>Candidatus Vogeliibacteriota</taxon>
    </lineage>
</organism>
<evidence type="ECO:0000259" key="2">
    <source>
        <dbReference type="Pfam" id="PF04173"/>
    </source>
</evidence>
<gene>
    <name evidence="3" type="ORF">COV10_00615</name>
</gene>
<dbReference type="Proteomes" id="UP000228767">
    <property type="component" value="Unassembled WGS sequence"/>
</dbReference>
<evidence type="ECO:0000256" key="1">
    <source>
        <dbReference type="SAM" id="Phobius"/>
    </source>
</evidence>
<feature type="domain" description="TQO small subunit DoxD" evidence="2">
    <location>
        <begin position="25"/>
        <end position="169"/>
    </location>
</feature>
<keyword evidence="1" id="KW-0812">Transmembrane</keyword>
<name>A0A2H0RHB5_9BACT</name>
<dbReference type="Pfam" id="PF04173">
    <property type="entry name" value="DoxD"/>
    <property type="match status" value="1"/>
</dbReference>
<feature type="transmembrane region" description="Helical" evidence="1">
    <location>
        <begin position="21"/>
        <end position="40"/>
    </location>
</feature>
<dbReference type="EMBL" id="PCYI01000004">
    <property type="protein sequence ID" value="PIR45165.1"/>
    <property type="molecule type" value="Genomic_DNA"/>
</dbReference>
<feature type="transmembrane region" description="Helical" evidence="1">
    <location>
        <begin position="103"/>
        <end position="129"/>
    </location>
</feature>
<reference evidence="3 4" key="1">
    <citation type="submission" date="2017-09" db="EMBL/GenBank/DDBJ databases">
        <title>Depth-based differentiation of microbial function through sediment-hosted aquifers and enrichment of novel symbionts in the deep terrestrial subsurface.</title>
        <authorList>
            <person name="Probst A.J."/>
            <person name="Ladd B."/>
            <person name="Jarett J.K."/>
            <person name="Geller-Mcgrath D.E."/>
            <person name="Sieber C.M."/>
            <person name="Emerson J.B."/>
            <person name="Anantharaman K."/>
            <person name="Thomas B.C."/>
            <person name="Malmstrom R."/>
            <person name="Stieglmeier M."/>
            <person name="Klingl A."/>
            <person name="Woyke T."/>
            <person name="Ryan C.M."/>
            <person name="Banfield J.F."/>
        </authorList>
    </citation>
    <scope>NUCLEOTIDE SEQUENCE [LARGE SCALE GENOMIC DNA]</scope>
    <source>
        <strain evidence="3">CG10_big_fil_rev_8_21_14_0_10_51_16</strain>
    </source>
</reference>
<comment type="caution">
    <text evidence="3">The sequence shown here is derived from an EMBL/GenBank/DDBJ whole genome shotgun (WGS) entry which is preliminary data.</text>
</comment>
<accession>A0A2H0RHB5</accession>
<dbReference type="PANTHER" id="PTHR39157">
    <property type="entry name" value="INTEGRAL MEMBRANE PROTEIN-RELATED"/>
    <property type="match status" value="1"/>
</dbReference>
<dbReference type="AlphaFoldDB" id="A0A2H0RHB5"/>
<protein>
    <submittedName>
        <fullName evidence="3">DoxX family protein</fullName>
    </submittedName>
</protein>
<feature type="transmembrane region" description="Helical" evidence="1">
    <location>
        <begin position="141"/>
        <end position="160"/>
    </location>
</feature>
<evidence type="ECO:0000313" key="4">
    <source>
        <dbReference type="Proteomes" id="UP000228767"/>
    </source>
</evidence>